<accession>A0A4Z2FGK3</accession>
<comment type="caution">
    <text evidence="2">The sequence shown here is derived from an EMBL/GenBank/DDBJ whole genome shotgun (WGS) entry which is preliminary data.</text>
</comment>
<proteinExistence type="predicted"/>
<gene>
    <name evidence="2" type="ORF">EYF80_049802</name>
</gene>
<evidence type="ECO:0000313" key="3">
    <source>
        <dbReference type="Proteomes" id="UP000314294"/>
    </source>
</evidence>
<name>A0A4Z2FGK3_9TELE</name>
<sequence>MLPAPIIILVAWIRSFSDLAMSRLASSSSSFAPPSSDIPPSHAHSSVGPSLGLDDDAVALVDAVALADVLVEEEAAVGHPGLDHAEREEEEGQHSLPYLEERGERRPR</sequence>
<keyword evidence="3" id="KW-1185">Reference proteome</keyword>
<dbReference type="EMBL" id="SRLO01001224">
    <property type="protein sequence ID" value="TNN40040.1"/>
    <property type="molecule type" value="Genomic_DNA"/>
</dbReference>
<dbReference type="AlphaFoldDB" id="A0A4Z2FGK3"/>
<feature type="region of interest" description="Disordered" evidence="1">
    <location>
        <begin position="27"/>
        <end position="49"/>
    </location>
</feature>
<dbReference type="Proteomes" id="UP000314294">
    <property type="component" value="Unassembled WGS sequence"/>
</dbReference>
<evidence type="ECO:0000313" key="2">
    <source>
        <dbReference type="EMBL" id="TNN40040.1"/>
    </source>
</evidence>
<feature type="region of interest" description="Disordered" evidence="1">
    <location>
        <begin position="77"/>
        <end position="108"/>
    </location>
</feature>
<evidence type="ECO:0000256" key="1">
    <source>
        <dbReference type="SAM" id="MobiDB-lite"/>
    </source>
</evidence>
<organism evidence="2 3">
    <name type="scientific">Liparis tanakae</name>
    <name type="common">Tanaka's snailfish</name>
    <dbReference type="NCBI Taxonomy" id="230148"/>
    <lineage>
        <taxon>Eukaryota</taxon>
        <taxon>Metazoa</taxon>
        <taxon>Chordata</taxon>
        <taxon>Craniata</taxon>
        <taxon>Vertebrata</taxon>
        <taxon>Euteleostomi</taxon>
        <taxon>Actinopterygii</taxon>
        <taxon>Neopterygii</taxon>
        <taxon>Teleostei</taxon>
        <taxon>Neoteleostei</taxon>
        <taxon>Acanthomorphata</taxon>
        <taxon>Eupercaria</taxon>
        <taxon>Perciformes</taxon>
        <taxon>Cottioidei</taxon>
        <taxon>Cottales</taxon>
        <taxon>Liparidae</taxon>
        <taxon>Liparis</taxon>
    </lineage>
</organism>
<feature type="compositionally biased region" description="Low complexity" evidence="1">
    <location>
        <begin position="27"/>
        <end position="41"/>
    </location>
</feature>
<reference evidence="2 3" key="1">
    <citation type="submission" date="2019-03" db="EMBL/GenBank/DDBJ databases">
        <title>First draft genome of Liparis tanakae, snailfish: a comprehensive survey of snailfish specific genes.</title>
        <authorList>
            <person name="Kim W."/>
            <person name="Song I."/>
            <person name="Jeong J.-H."/>
            <person name="Kim D."/>
            <person name="Kim S."/>
            <person name="Ryu S."/>
            <person name="Song J.Y."/>
            <person name="Lee S.K."/>
        </authorList>
    </citation>
    <scope>NUCLEOTIDE SEQUENCE [LARGE SCALE GENOMIC DNA]</scope>
    <source>
        <tissue evidence="2">Muscle</tissue>
    </source>
</reference>
<feature type="compositionally biased region" description="Basic and acidic residues" evidence="1">
    <location>
        <begin position="99"/>
        <end position="108"/>
    </location>
</feature>
<protein>
    <submittedName>
        <fullName evidence="2">Uncharacterized protein</fullName>
    </submittedName>
</protein>